<keyword evidence="2" id="KW-1185">Reference proteome</keyword>
<evidence type="ECO:0000313" key="1">
    <source>
        <dbReference type="EMBL" id="CAI2193057.1"/>
    </source>
</evidence>
<accession>A0A9W4T5A5</accession>
<gene>
    <name evidence="1" type="ORF">FWILDA_LOCUS15886</name>
</gene>
<organism evidence="1 2">
    <name type="scientific">Funneliformis geosporum</name>
    <dbReference type="NCBI Taxonomy" id="1117311"/>
    <lineage>
        <taxon>Eukaryota</taxon>
        <taxon>Fungi</taxon>
        <taxon>Fungi incertae sedis</taxon>
        <taxon>Mucoromycota</taxon>
        <taxon>Glomeromycotina</taxon>
        <taxon>Glomeromycetes</taxon>
        <taxon>Glomerales</taxon>
        <taxon>Glomeraceae</taxon>
        <taxon>Funneliformis</taxon>
    </lineage>
</organism>
<dbReference type="OrthoDB" id="2355490at2759"/>
<dbReference type="EMBL" id="CAMKVN010009002">
    <property type="protein sequence ID" value="CAI2193057.1"/>
    <property type="molecule type" value="Genomic_DNA"/>
</dbReference>
<reference evidence="1" key="1">
    <citation type="submission" date="2022-08" db="EMBL/GenBank/DDBJ databases">
        <authorList>
            <person name="Kallberg Y."/>
            <person name="Tangrot J."/>
            <person name="Rosling A."/>
        </authorList>
    </citation>
    <scope>NUCLEOTIDE SEQUENCE</scope>
    <source>
        <strain evidence="1">Wild A</strain>
    </source>
</reference>
<evidence type="ECO:0000313" key="2">
    <source>
        <dbReference type="Proteomes" id="UP001153678"/>
    </source>
</evidence>
<sequence>MITPKVWFKLVNPTDNWAKVSLEEVEGVYDLKKKMKIEMAPKLDTFTSSSLILKATHNNDNPNEAVELHEKEELFSVLRRFNIEATNVKDSFARNILLFVIASP</sequence>
<comment type="caution">
    <text evidence="1">The sequence shown here is derived from an EMBL/GenBank/DDBJ whole genome shotgun (WGS) entry which is preliminary data.</text>
</comment>
<dbReference type="AlphaFoldDB" id="A0A9W4T5A5"/>
<dbReference type="Proteomes" id="UP001153678">
    <property type="component" value="Unassembled WGS sequence"/>
</dbReference>
<name>A0A9W4T5A5_9GLOM</name>
<feature type="non-terminal residue" evidence="1">
    <location>
        <position position="104"/>
    </location>
</feature>
<proteinExistence type="predicted"/>
<protein>
    <submittedName>
        <fullName evidence="1">12084_t:CDS:1</fullName>
    </submittedName>
</protein>